<sequence length="675" mass="76431">MEQKPAEQKPAKQKPVEQKPMEQKLVEQKPAVQKPVEQKPATQKLMKQQPEEQQPVGQKPVRKLKIKRHISEKGTSAEDCRSPQQLQTPTHVSVKGVPVPAPSRVKDPAQASDDLQWLSEQLKSLPDQDAKTKKQDADENTIPPRNALDPLIELRHQFQQLSEQVRLLQESMNSSSSVGGSDEQDRTEPRASPHARLQDNQSPSLKRERKQELNSSKQQAQDTRLLRSSKQSPGNSRASESPNSGPGPQYKQLPATPARELLEDTKVDMEARQASANELSFPTSAETVSDGYSEQSLLEELFPEASSYVQPHYTGRRNPYPKLELPDSIPVVRRANLDTPRTPRERIIESFRAESEKVTALQLLYCSTELTEADFRRLIPKGKHIESWVRDGELYKIIPGRDPLSLARLPFYYLLFKSPQYALAYQKNVSRLHKLSMLHQPSNIFSAIPPPKGFLEDGEDLNLVTSSYLLKPTTLQLNLHILMQPYHPALRSLFDRGGYAPIVPSTTENGTKLFKVLMHIEGYEPTQLDLYSAFRRHAFRCGIIWPFHRGQLAIQKLRDLVDLDLKSKLKTLSNANPRAGNAKRPAFDPHDPFGLDDATTAAADGDGDGDDSAATARVSQLVMNRVYNRWIVEFTDEDAARRFARMWHRKVLPTKGDVTWKDVEEARMCNTEVLW</sequence>
<dbReference type="Proteomes" id="UP000481861">
    <property type="component" value="Unassembled WGS sequence"/>
</dbReference>
<evidence type="ECO:0000313" key="3">
    <source>
        <dbReference type="Proteomes" id="UP000481861"/>
    </source>
</evidence>
<feature type="compositionally biased region" description="Basic and acidic residues" evidence="1">
    <location>
        <begin position="1"/>
        <end position="27"/>
    </location>
</feature>
<accession>A0A7C8M535</accession>
<evidence type="ECO:0000313" key="2">
    <source>
        <dbReference type="EMBL" id="KAF2865963.1"/>
    </source>
</evidence>
<name>A0A7C8M535_9PLEO</name>
<reference evidence="2 3" key="1">
    <citation type="submission" date="2020-01" db="EMBL/GenBank/DDBJ databases">
        <authorList>
            <consortium name="DOE Joint Genome Institute"/>
            <person name="Haridas S."/>
            <person name="Albert R."/>
            <person name="Binder M."/>
            <person name="Bloem J."/>
            <person name="Labutti K."/>
            <person name="Salamov A."/>
            <person name="Andreopoulos B."/>
            <person name="Baker S.E."/>
            <person name="Barry K."/>
            <person name="Bills G."/>
            <person name="Bluhm B.H."/>
            <person name="Cannon C."/>
            <person name="Castanera R."/>
            <person name="Culley D.E."/>
            <person name="Daum C."/>
            <person name="Ezra D."/>
            <person name="Gonzalez J.B."/>
            <person name="Henrissat B."/>
            <person name="Kuo A."/>
            <person name="Liang C."/>
            <person name="Lipzen A."/>
            <person name="Lutzoni F."/>
            <person name="Magnuson J."/>
            <person name="Mondo S."/>
            <person name="Nolan M."/>
            <person name="Ohm R."/>
            <person name="Pangilinan J."/>
            <person name="Park H.-J.H."/>
            <person name="Ramirez L."/>
            <person name="Alfaro M."/>
            <person name="Sun H."/>
            <person name="Tritt A."/>
            <person name="Yoshinaga Y."/>
            <person name="Zwiers L.-H.L."/>
            <person name="Turgeon B.G."/>
            <person name="Goodwin S.B."/>
            <person name="Spatafora J.W."/>
            <person name="Crous P.W."/>
            <person name="Grigoriev I.V."/>
        </authorList>
    </citation>
    <scope>NUCLEOTIDE SEQUENCE [LARGE SCALE GENOMIC DNA]</scope>
    <source>
        <strain evidence="2 3">CBS 611.86</strain>
    </source>
</reference>
<proteinExistence type="predicted"/>
<feature type="compositionally biased region" description="Basic and acidic residues" evidence="1">
    <location>
        <begin position="69"/>
        <end position="81"/>
    </location>
</feature>
<feature type="compositionally biased region" description="Basic and acidic residues" evidence="1">
    <location>
        <begin position="126"/>
        <end position="137"/>
    </location>
</feature>
<feature type="compositionally biased region" description="Polar residues" evidence="1">
    <location>
        <begin position="82"/>
        <end position="91"/>
    </location>
</feature>
<comment type="caution">
    <text evidence="2">The sequence shown here is derived from an EMBL/GenBank/DDBJ whole genome shotgun (WGS) entry which is preliminary data.</text>
</comment>
<evidence type="ECO:0000256" key="1">
    <source>
        <dbReference type="SAM" id="MobiDB-lite"/>
    </source>
</evidence>
<dbReference type="EMBL" id="JAADJZ010000030">
    <property type="protein sequence ID" value="KAF2865963.1"/>
    <property type="molecule type" value="Genomic_DNA"/>
</dbReference>
<feature type="compositionally biased region" description="Low complexity" evidence="1">
    <location>
        <begin position="171"/>
        <end position="181"/>
    </location>
</feature>
<feature type="region of interest" description="Disordered" evidence="1">
    <location>
        <begin position="1"/>
        <end position="253"/>
    </location>
</feature>
<protein>
    <submittedName>
        <fullName evidence="2">Uncharacterized protein</fullName>
    </submittedName>
</protein>
<feature type="region of interest" description="Disordered" evidence="1">
    <location>
        <begin position="574"/>
        <end position="613"/>
    </location>
</feature>
<keyword evidence="3" id="KW-1185">Reference proteome</keyword>
<dbReference type="OrthoDB" id="5332316at2759"/>
<gene>
    <name evidence="2" type="ORF">BDV95DRAFT_585477</name>
</gene>
<feature type="compositionally biased region" description="Polar residues" evidence="1">
    <location>
        <begin position="213"/>
        <end position="246"/>
    </location>
</feature>
<organism evidence="2 3">
    <name type="scientific">Massariosphaeria phaeospora</name>
    <dbReference type="NCBI Taxonomy" id="100035"/>
    <lineage>
        <taxon>Eukaryota</taxon>
        <taxon>Fungi</taxon>
        <taxon>Dikarya</taxon>
        <taxon>Ascomycota</taxon>
        <taxon>Pezizomycotina</taxon>
        <taxon>Dothideomycetes</taxon>
        <taxon>Pleosporomycetidae</taxon>
        <taxon>Pleosporales</taxon>
        <taxon>Pleosporales incertae sedis</taxon>
        <taxon>Massariosphaeria</taxon>
    </lineage>
</organism>
<dbReference type="AlphaFoldDB" id="A0A7C8M535"/>